<organism evidence="3 4">
    <name type="scientific">Solitalea canadensis (strain ATCC 29591 / DSM 3403 / JCM 21819 / LMG 8368 / NBRC 15130 / NCIMB 12057 / USAM 9D)</name>
    <name type="common">Flexibacter canadensis</name>
    <dbReference type="NCBI Taxonomy" id="929556"/>
    <lineage>
        <taxon>Bacteria</taxon>
        <taxon>Pseudomonadati</taxon>
        <taxon>Bacteroidota</taxon>
        <taxon>Sphingobacteriia</taxon>
        <taxon>Sphingobacteriales</taxon>
        <taxon>Sphingobacteriaceae</taxon>
        <taxon>Solitalea</taxon>
    </lineage>
</organism>
<dbReference type="GO" id="GO:0016810">
    <property type="term" value="F:hydrolase activity, acting on carbon-nitrogen (but not peptide) bonds"/>
    <property type="evidence" value="ECO:0007669"/>
    <property type="project" value="InterPro"/>
</dbReference>
<dbReference type="PANTHER" id="PTHR43135">
    <property type="entry name" value="ALPHA-D-RIBOSE 1-METHYLPHOSPHONATE 5-TRIPHOSPHATE DIPHOSPHATASE"/>
    <property type="match status" value="1"/>
</dbReference>
<keyword evidence="4" id="KW-1185">Reference proteome</keyword>
<dbReference type="eggNOG" id="COG1228">
    <property type="taxonomic scope" value="Bacteria"/>
</dbReference>
<dbReference type="PANTHER" id="PTHR43135:SF3">
    <property type="entry name" value="ALPHA-D-RIBOSE 1-METHYLPHOSPHONATE 5-TRIPHOSPHATE DIPHOSPHATASE"/>
    <property type="match status" value="1"/>
</dbReference>
<accession>H8KXA7</accession>
<dbReference type="HOGENOM" id="CLU_046987_1_0_10"/>
<dbReference type="STRING" id="929556.Solca_3431"/>
<name>H8KXA7_SOLCM</name>
<keyword evidence="3" id="KW-0378">Hydrolase</keyword>
<reference evidence="3" key="1">
    <citation type="submission" date="2012-02" db="EMBL/GenBank/DDBJ databases">
        <title>The complete genome of Solitalea canadensis DSM 3403.</title>
        <authorList>
            <consortium name="US DOE Joint Genome Institute (JGI-PGF)"/>
            <person name="Lucas S."/>
            <person name="Copeland A."/>
            <person name="Lapidus A."/>
            <person name="Glavina del Rio T."/>
            <person name="Dalin E."/>
            <person name="Tice H."/>
            <person name="Bruce D."/>
            <person name="Goodwin L."/>
            <person name="Pitluck S."/>
            <person name="Peters L."/>
            <person name="Ovchinnikova G."/>
            <person name="Lu M."/>
            <person name="Kyrpides N."/>
            <person name="Mavromatis K."/>
            <person name="Ivanova N."/>
            <person name="Brettin T."/>
            <person name="Detter J.C."/>
            <person name="Han C."/>
            <person name="Larimer F."/>
            <person name="Land M."/>
            <person name="Hauser L."/>
            <person name="Markowitz V."/>
            <person name="Cheng J.-F."/>
            <person name="Hugenholtz P."/>
            <person name="Woyke T."/>
            <person name="Wu D."/>
            <person name="Spring S."/>
            <person name="Schroeder M."/>
            <person name="Kopitz M."/>
            <person name="Brambilla E."/>
            <person name="Klenk H.-P."/>
            <person name="Eisen J.A."/>
        </authorList>
    </citation>
    <scope>NUCLEOTIDE SEQUENCE</scope>
    <source>
        <strain evidence="3">DSM 3403</strain>
    </source>
</reference>
<dbReference type="Gene3D" id="3.20.20.140">
    <property type="entry name" value="Metal-dependent hydrolases"/>
    <property type="match status" value="1"/>
</dbReference>
<dbReference type="InterPro" id="IPR011059">
    <property type="entry name" value="Metal-dep_hydrolase_composite"/>
</dbReference>
<dbReference type="Proteomes" id="UP000007590">
    <property type="component" value="Chromosome"/>
</dbReference>
<feature type="chain" id="PRO_5003613496" evidence="1">
    <location>
        <begin position="21"/>
        <end position="430"/>
    </location>
</feature>
<dbReference type="KEGG" id="scn:Solca_3431"/>
<dbReference type="InterPro" id="IPR051781">
    <property type="entry name" value="Metallo-dep_Hydrolase"/>
</dbReference>
<evidence type="ECO:0000259" key="2">
    <source>
        <dbReference type="Pfam" id="PF01979"/>
    </source>
</evidence>
<dbReference type="InterPro" id="IPR032466">
    <property type="entry name" value="Metal_Hydrolase"/>
</dbReference>
<sequence>MKKVFLSIISSIALIGVVNAQTPTPAPAQSKPVAIMGAIAHIGNGTVINNSLIVFDKGKLTIVADATTVKFDLTNATVINAGGKHVYPGIIAPNTTLGLVEVEAVRSTNDDAEVGNINPNVRSLVSYNTDSDVPATVRSNGVLLAQVVPQGGLISGTSSVVQLDAWNWEDAAYAADNVVHLNWPSMTNFNSPFAPPAEQQKEQREKNLQLLNSYFKQAKAYAEVASYSVKNPKFESMRGLFTGSKRLFISANSAKEIIAATNFAKSYGISPVIVGASDAYLLLSFLKENDVQVLVQRVHSLPGREDNDVDQPYKLAKQLDEAGILYGLSMDGFWQQRNLPFMAGTTVAYGVDREKALSSVTLNTARILGIDKSTGSLEVGKDANLLITSGDLLDMKESVTDEAYIQGRKINLTNKQKQLMQKFADKYSLK</sequence>
<evidence type="ECO:0000256" key="1">
    <source>
        <dbReference type="SAM" id="SignalP"/>
    </source>
</evidence>
<dbReference type="AlphaFoldDB" id="H8KXA7"/>
<dbReference type="SUPFAM" id="SSF51556">
    <property type="entry name" value="Metallo-dependent hydrolases"/>
    <property type="match status" value="1"/>
</dbReference>
<dbReference type="EMBL" id="CP003349">
    <property type="protein sequence ID" value="AFD08436.1"/>
    <property type="molecule type" value="Genomic_DNA"/>
</dbReference>
<evidence type="ECO:0000313" key="4">
    <source>
        <dbReference type="Proteomes" id="UP000007590"/>
    </source>
</evidence>
<feature type="signal peptide" evidence="1">
    <location>
        <begin position="1"/>
        <end position="20"/>
    </location>
</feature>
<dbReference type="RefSeq" id="WP_014681659.1">
    <property type="nucleotide sequence ID" value="NC_017770.1"/>
</dbReference>
<dbReference type="InterPro" id="IPR006680">
    <property type="entry name" value="Amidohydro-rel"/>
</dbReference>
<dbReference type="OrthoDB" id="783596at2"/>
<protein>
    <submittedName>
        <fullName evidence="3">Amidohydrolase, imidazolonepropionase</fullName>
    </submittedName>
</protein>
<dbReference type="Pfam" id="PF01979">
    <property type="entry name" value="Amidohydro_1"/>
    <property type="match status" value="1"/>
</dbReference>
<keyword evidence="1" id="KW-0732">Signal</keyword>
<evidence type="ECO:0000313" key="3">
    <source>
        <dbReference type="EMBL" id="AFD08436.1"/>
    </source>
</evidence>
<feature type="domain" description="Amidohydrolase-related" evidence="2">
    <location>
        <begin position="311"/>
        <end position="392"/>
    </location>
</feature>
<proteinExistence type="predicted"/>
<dbReference type="SUPFAM" id="SSF51338">
    <property type="entry name" value="Composite domain of metallo-dependent hydrolases"/>
    <property type="match status" value="1"/>
</dbReference>
<gene>
    <name evidence="3" type="ordered locus">Solca_3431</name>
</gene>